<keyword evidence="4" id="KW-0547">Nucleotide-binding</keyword>
<dbReference type="InterPro" id="IPR014729">
    <property type="entry name" value="Rossmann-like_a/b/a_fold"/>
</dbReference>
<dbReference type="PIRSF" id="PIRSF006293">
    <property type="entry name" value="ExsB"/>
    <property type="match status" value="1"/>
</dbReference>
<evidence type="ECO:0000256" key="8">
    <source>
        <dbReference type="ARBA" id="ARBA00039149"/>
    </source>
</evidence>
<evidence type="ECO:0000256" key="7">
    <source>
        <dbReference type="ARBA" id="ARBA00037993"/>
    </source>
</evidence>
<dbReference type="GO" id="GO:0016874">
    <property type="term" value="F:ligase activity"/>
    <property type="evidence" value="ECO:0007669"/>
    <property type="project" value="UniProtKB-KW"/>
</dbReference>
<comment type="similarity">
    <text evidence="7">Belongs to the QueC family.</text>
</comment>
<proteinExistence type="inferred from homology"/>
<dbReference type="EMBL" id="LR796342">
    <property type="protein sequence ID" value="CAB4138302.1"/>
    <property type="molecule type" value="Genomic_DNA"/>
</dbReference>
<gene>
    <name evidence="10" type="ORF">UFOVP329_64</name>
</gene>
<comment type="pathway">
    <text evidence="1">Purine metabolism; 7-cyano-7-deazaguanine biosynthesis.</text>
</comment>
<dbReference type="HAMAP" id="MF_01633">
    <property type="entry name" value="QueC"/>
    <property type="match status" value="1"/>
</dbReference>
<protein>
    <recommendedName>
        <fullName evidence="8">7-cyano-7-deazaguanine synthase</fullName>
        <ecNumber evidence="8">6.3.4.20</ecNumber>
    </recommendedName>
</protein>
<accession>A0A6J5LWS6</accession>
<dbReference type="PANTHER" id="PTHR42914:SF1">
    <property type="entry name" value="7-CYANO-7-DEAZAGUANINE SYNTHASE"/>
    <property type="match status" value="1"/>
</dbReference>
<reference evidence="10" key="1">
    <citation type="submission" date="2020-04" db="EMBL/GenBank/DDBJ databases">
        <authorList>
            <person name="Chiriac C."/>
            <person name="Salcher M."/>
            <person name="Ghai R."/>
            <person name="Kavagutti S V."/>
        </authorList>
    </citation>
    <scope>NUCLEOTIDE SEQUENCE</scope>
</reference>
<name>A0A6J5LWS6_9CAUD</name>
<evidence type="ECO:0000256" key="5">
    <source>
        <dbReference type="ARBA" id="ARBA00022833"/>
    </source>
</evidence>
<evidence type="ECO:0000256" key="6">
    <source>
        <dbReference type="ARBA" id="ARBA00022840"/>
    </source>
</evidence>
<comment type="catalytic activity">
    <reaction evidence="9">
        <text>7-carboxy-7-carbaguanine + NH4(+) + 2 ATP = 7-cyano-7-carbaguanine + 2 AMP + 2 diphosphate + 2 H(+)</text>
        <dbReference type="Rhea" id="RHEA:27982"/>
        <dbReference type="ChEBI" id="CHEBI:15378"/>
        <dbReference type="ChEBI" id="CHEBI:28938"/>
        <dbReference type="ChEBI" id="CHEBI:30616"/>
        <dbReference type="ChEBI" id="CHEBI:33019"/>
        <dbReference type="ChEBI" id="CHEBI:45075"/>
        <dbReference type="ChEBI" id="CHEBI:61036"/>
        <dbReference type="ChEBI" id="CHEBI:456215"/>
        <dbReference type="EC" id="6.3.4.20"/>
    </reaction>
</comment>
<sequence>MRSIVVHSGGLDSSVILTEEVATFGPSNVLSIGFDYGQRHRKELAAAQALCKHLGCERREIDISSLSQVLKGSALTDAVSVPHGHYAAENMKLTIVPNRNAIMANIAIAAAVSFGCDRVCLGIHAGDHAIYPDCRPEFLDAMNRLAEIANDHRVEIVAPILRMNKAEVVAIGIRNGTRFDLTWTCYEGGDAPCGKCGSCVERAEAFAANGISDPLVSQS</sequence>
<dbReference type="InterPro" id="IPR018317">
    <property type="entry name" value="QueC"/>
</dbReference>
<dbReference type="SUPFAM" id="SSF52402">
    <property type="entry name" value="Adenine nucleotide alpha hydrolases-like"/>
    <property type="match status" value="1"/>
</dbReference>
<dbReference type="Pfam" id="PF06508">
    <property type="entry name" value="QueC"/>
    <property type="match status" value="1"/>
</dbReference>
<evidence type="ECO:0000256" key="2">
    <source>
        <dbReference type="ARBA" id="ARBA00022598"/>
    </source>
</evidence>
<dbReference type="NCBIfam" id="TIGR00364">
    <property type="entry name" value="7-cyano-7-deazaguanine synthase QueC"/>
    <property type="match status" value="1"/>
</dbReference>
<dbReference type="EC" id="6.3.4.20" evidence="8"/>
<evidence type="ECO:0000256" key="1">
    <source>
        <dbReference type="ARBA" id="ARBA00005061"/>
    </source>
</evidence>
<dbReference type="GO" id="GO:0005524">
    <property type="term" value="F:ATP binding"/>
    <property type="evidence" value="ECO:0007669"/>
    <property type="project" value="UniProtKB-KW"/>
</dbReference>
<dbReference type="CDD" id="cd01995">
    <property type="entry name" value="QueC-like"/>
    <property type="match status" value="1"/>
</dbReference>
<keyword evidence="5" id="KW-0862">Zinc</keyword>
<keyword evidence="2" id="KW-0436">Ligase</keyword>
<evidence type="ECO:0000256" key="9">
    <source>
        <dbReference type="ARBA" id="ARBA00047890"/>
    </source>
</evidence>
<organism evidence="10">
    <name type="scientific">uncultured Caudovirales phage</name>
    <dbReference type="NCBI Taxonomy" id="2100421"/>
    <lineage>
        <taxon>Viruses</taxon>
        <taxon>Duplodnaviria</taxon>
        <taxon>Heunggongvirae</taxon>
        <taxon>Uroviricota</taxon>
        <taxon>Caudoviricetes</taxon>
        <taxon>Peduoviridae</taxon>
        <taxon>Maltschvirus</taxon>
        <taxon>Maltschvirus maltsch</taxon>
    </lineage>
</organism>
<evidence type="ECO:0000256" key="4">
    <source>
        <dbReference type="ARBA" id="ARBA00022741"/>
    </source>
</evidence>
<dbReference type="PANTHER" id="PTHR42914">
    <property type="entry name" value="7-CYANO-7-DEAZAGUANINE SYNTHASE"/>
    <property type="match status" value="1"/>
</dbReference>
<keyword evidence="6" id="KW-0067">ATP-binding</keyword>
<keyword evidence="3" id="KW-0479">Metal-binding</keyword>
<evidence type="ECO:0000313" key="10">
    <source>
        <dbReference type="EMBL" id="CAB4138302.1"/>
    </source>
</evidence>
<dbReference type="GO" id="GO:0046872">
    <property type="term" value="F:metal ion binding"/>
    <property type="evidence" value="ECO:0007669"/>
    <property type="project" value="UniProtKB-KW"/>
</dbReference>
<evidence type="ECO:0000256" key="3">
    <source>
        <dbReference type="ARBA" id="ARBA00022723"/>
    </source>
</evidence>
<dbReference type="Gene3D" id="3.40.50.620">
    <property type="entry name" value="HUPs"/>
    <property type="match status" value="1"/>
</dbReference>